<dbReference type="Proteomes" id="UP000327118">
    <property type="component" value="Unassembled WGS sequence"/>
</dbReference>
<keyword evidence="2" id="KW-1185">Reference proteome</keyword>
<sequence>MSLQQGTDIVQCQHTTPPKDRFHTCTHPYHSRYSELNLPPLLFRMDAPTEQDLPDLNYLVENGQVARDHEGKEIWDYHFLPRYITSNPTGWLLEFWMRTDPRLTYRDVRARMPAPAHLKPAENALNMRRERDARRPLRLSCWTSRRGTPGRINKIDVERVEHWSFDQIRYNTTMAIVYADGGRGQPLHLTDHALATCPPTCYPLDYFLNQGRTDVPSARILHALELFFNLSERAKKLGLESWRQLPDSEWPENFKYHHSR</sequence>
<organism evidence="1 2">
    <name type="scientific">Aspergillus coremiiformis</name>
    <dbReference type="NCBI Taxonomy" id="138285"/>
    <lineage>
        <taxon>Eukaryota</taxon>
        <taxon>Fungi</taxon>
        <taxon>Dikarya</taxon>
        <taxon>Ascomycota</taxon>
        <taxon>Pezizomycotina</taxon>
        <taxon>Eurotiomycetes</taxon>
        <taxon>Eurotiomycetidae</taxon>
        <taxon>Eurotiales</taxon>
        <taxon>Aspergillaceae</taxon>
        <taxon>Aspergillus</taxon>
        <taxon>Aspergillus subgen. Circumdati</taxon>
    </lineage>
</organism>
<name>A0A5N6Z9I9_9EURO</name>
<reference evidence="2" key="1">
    <citation type="submission" date="2019-04" db="EMBL/GenBank/DDBJ databases">
        <title>Friends and foes A comparative genomics studyof 23 Aspergillus species from section Flavi.</title>
        <authorList>
            <consortium name="DOE Joint Genome Institute"/>
            <person name="Kjaerbolling I."/>
            <person name="Vesth T."/>
            <person name="Frisvad J.C."/>
            <person name="Nybo J.L."/>
            <person name="Theobald S."/>
            <person name="Kildgaard S."/>
            <person name="Isbrandt T."/>
            <person name="Kuo A."/>
            <person name="Sato A."/>
            <person name="Lyhne E.K."/>
            <person name="Kogle M.E."/>
            <person name="Wiebenga A."/>
            <person name="Kun R.S."/>
            <person name="Lubbers R.J."/>
            <person name="Makela M.R."/>
            <person name="Barry K."/>
            <person name="Chovatia M."/>
            <person name="Clum A."/>
            <person name="Daum C."/>
            <person name="Haridas S."/>
            <person name="He G."/>
            <person name="LaButti K."/>
            <person name="Lipzen A."/>
            <person name="Mondo S."/>
            <person name="Riley R."/>
            <person name="Salamov A."/>
            <person name="Simmons B.A."/>
            <person name="Magnuson J.K."/>
            <person name="Henrissat B."/>
            <person name="Mortensen U.H."/>
            <person name="Larsen T.O."/>
            <person name="Devries R.P."/>
            <person name="Grigoriev I.V."/>
            <person name="Machida M."/>
            <person name="Baker S.E."/>
            <person name="Andersen M.R."/>
        </authorList>
    </citation>
    <scope>NUCLEOTIDE SEQUENCE [LARGE SCALE GENOMIC DNA]</scope>
    <source>
        <strain evidence="2">CBS 553.77</strain>
    </source>
</reference>
<dbReference type="AlphaFoldDB" id="A0A5N6Z9I9"/>
<accession>A0A5N6Z9I9</accession>
<proteinExistence type="predicted"/>
<evidence type="ECO:0000313" key="1">
    <source>
        <dbReference type="EMBL" id="KAE8354314.1"/>
    </source>
</evidence>
<evidence type="ECO:0000313" key="2">
    <source>
        <dbReference type="Proteomes" id="UP000327118"/>
    </source>
</evidence>
<protein>
    <submittedName>
        <fullName evidence="1">Uncharacterized protein</fullName>
    </submittedName>
</protein>
<gene>
    <name evidence="1" type="ORF">BDV28DRAFT_164329</name>
</gene>
<dbReference type="EMBL" id="ML739075">
    <property type="protein sequence ID" value="KAE8354314.1"/>
    <property type="molecule type" value="Genomic_DNA"/>
</dbReference>
<dbReference type="OrthoDB" id="5409522at2759"/>